<proteinExistence type="predicted"/>
<protein>
    <submittedName>
        <fullName evidence="2">Glycoside hydrolase family 15 protein</fullName>
    </submittedName>
</protein>
<keyword evidence="3" id="KW-1185">Reference proteome</keyword>
<keyword evidence="2" id="KW-0378">Hydrolase</keyword>
<name>A0ABT5XC95_9EURY</name>
<evidence type="ECO:0000313" key="2">
    <source>
        <dbReference type="EMBL" id="MDF0592273.1"/>
    </source>
</evidence>
<reference evidence="2 3" key="1">
    <citation type="submission" date="2023-03" db="EMBL/GenBank/DDBJ databases">
        <title>Whole genome sequencing of Methanotrichaceae archaeon M04Ac.</title>
        <authorList>
            <person name="Khomyakova M.A."/>
            <person name="Merkel A.Y."/>
            <person name="Slobodkin A.I."/>
        </authorList>
    </citation>
    <scope>NUCLEOTIDE SEQUENCE [LARGE SCALE GENOMIC DNA]</scope>
    <source>
        <strain evidence="2 3">M04Ac</strain>
    </source>
</reference>
<dbReference type="Gene3D" id="1.50.10.10">
    <property type="match status" value="1"/>
</dbReference>
<evidence type="ECO:0000313" key="3">
    <source>
        <dbReference type="Proteomes" id="UP001215956"/>
    </source>
</evidence>
<dbReference type="Proteomes" id="UP001215956">
    <property type="component" value="Unassembled WGS sequence"/>
</dbReference>
<accession>A0ABT5XC95</accession>
<dbReference type="SUPFAM" id="SSF48208">
    <property type="entry name" value="Six-hairpin glycosidases"/>
    <property type="match status" value="1"/>
</dbReference>
<organism evidence="2 3">
    <name type="scientific">Candidatus Methanocrinis alkalitolerans</name>
    <dbReference type="NCBI Taxonomy" id="3033395"/>
    <lineage>
        <taxon>Archaea</taxon>
        <taxon>Methanobacteriati</taxon>
        <taxon>Methanobacteriota</taxon>
        <taxon>Stenosarchaea group</taxon>
        <taxon>Methanomicrobia</taxon>
        <taxon>Methanotrichales</taxon>
        <taxon>Methanotrichaceae</taxon>
        <taxon>Methanocrinis</taxon>
    </lineage>
</organism>
<feature type="domain" description="GH15-like" evidence="1">
    <location>
        <begin position="299"/>
        <end position="639"/>
    </location>
</feature>
<dbReference type="PANTHER" id="PTHR31616:SF13">
    <property type="entry name" value="GLUCAN 1,4-ALPHA-GLUCOSIDASE"/>
    <property type="match status" value="1"/>
</dbReference>
<dbReference type="GO" id="GO:0016787">
    <property type="term" value="F:hydrolase activity"/>
    <property type="evidence" value="ECO:0007669"/>
    <property type="project" value="UniProtKB-KW"/>
</dbReference>
<dbReference type="Pfam" id="PF00723">
    <property type="entry name" value="Glyco_hydro_15"/>
    <property type="match status" value="1"/>
</dbReference>
<dbReference type="PANTHER" id="PTHR31616">
    <property type="entry name" value="TREHALASE"/>
    <property type="match status" value="1"/>
</dbReference>
<sequence>MARPLVLGNGRILICEDEWGTIRDVYFPFVGLENHGHSVRAGICDLKGSRRCSWLFEWCPVQRYKSSFRREFTRGAQSLAGDRKLDEEGVVCGLISNIGETTFRSPSMELEVVVLDAVHPSSNVFSRIFEVKNLSEANRELRLFSNQNYRLLESKIGETAVVDRDVLIHYKRDRYILHGSDPNFDQYAAGTAEWRGLEGTWREILEGGELSGNPVAHGSVDSTLGWTISGLGPGQSRRVQMWIAFAKSYEKVMRAHRRLKKVERASLYRTSFNFWNSFLERISVLPEAGLMSRLTERVRQIFYRSLLATVAHMDINGSVIASCDSDIRQFGADLYTYCWPRDAAWACIALDRARYHHLSCEVFDFFAKTITDRGYFLHKYTPAGDFGSTWHPVPMIQIDETGLPLFALYVNWITSRNVWTAGRYFGSVVSPAANWLLSVLGESGLPPPSFDLWEERKGVYTYSACTVYAGLLGASELALALGDDAHSDAWSTGAQRVREAITSRLYDDRLGRFRRSAEDTAIDSSLFGVWWFGVLPPDDPRVARTMEAVERYLSRPSGGVARYEGDQYGGRMNSWIICTLWLAQWHAAVGNLERALDMIKWCADHAHPTTGLLPEQVADDGSPRSVLPLTWSHAAFILAVLEYLEALGKRVGGEKEVKEGGEGGR</sequence>
<dbReference type="EMBL" id="JARFPL010000003">
    <property type="protein sequence ID" value="MDF0592273.1"/>
    <property type="molecule type" value="Genomic_DNA"/>
</dbReference>
<dbReference type="InterPro" id="IPR011613">
    <property type="entry name" value="GH15-like"/>
</dbReference>
<evidence type="ECO:0000259" key="1">
    <source>
        <dbReference type="Pfam" id="PF00723"/>
    </source>
</evidence>
<dbReference type="InterPro" id="IPR012341">
    <property type="entry name" value="6hp_glycosidase-like_sf"/>
</dbReference>
<gene>
    <name evidence="2" type="ORF">P0O24_01575</name>
</gene>
<dbReference type="InterPro" id="IPR008928">
    <property type="entry name" value="6-hairpin_glycosidase_sf"/>
</dbReference>
<comment type="caution">
    <text evidence="2">The sequence shown here is derived from an EMBL/GenBank/DDBJ whole genome shotgun (WGS) entry which is preliminary data.</text>
</comment>